<dbReference type="RefSeq" id="WP_247995681.1">
    <property type="nucleotide sequence ID" value="NZ_CP096022.1"/>
</dbReference>
<geneLocation type="plasmid" evidence="2 3">
    <name>unnamed3</name>
</geneLocation>
<dbReference type="GO" id="GO:0004595">
    <property type="term" value="F:pantetheine-phosphate adenylyltransferase activity"/>
    <property type="evidence" value="ECO:0007669"/>
    <property type="project" value="UniProtKB-EC"/>
</dbReference>
<dbReference type="GeneID" id="71930060"/>
<dbReference type="Gene3D" id="3.40.50.620">
    <property type="entry name" value="HUPs"/>
    <property type="match status" value="1"/>
</dbReference>
<accession>A0A8U0AB81</accession>
<evidence type="ECO:0000313" key="3">
    <source>
        <dbReference type="Proteomes" id="UP000831768"/>
    </source>
</evidence>
<dbReference type="Proteomes" id="UP000831768">
    <property type="component" value="Plasmid unnamed3"/>
</dbReference>
<dbReference type="SUPFAM" id="SSF52374">
    <property type="entry name" value="Nucleotidylyl transferase"/>
    <property type="match status" value="1"/>
</dbReference>
<protein>
    <submittedName>
        <fullName evidence="2">Pantetheine-phosphate adenylyltransferase</fullName>
        <ecNumber evidence="2">2.7.7.3</ecNumber>
    </submittedName>
</protein>
<dbReference type="InterPro" id="IPR004821">
    <property type="entry name" value="Cyt_trans-like"/>
</dbReference>
<dbReference type="NCBIfam" id="TIGR00125">
    <property type="entry name" value="cyt_tran_rel"/>
    <property type="match status" value="1"/>
</dbReference>
<dbReference type="EMBL" id="CP096022">
    <property type="protein sequence ID" value="UPM45027.1"/>
    <property type="molecule type" value="Genomic_DNA"/>
</dbReference>
<reference evidence="2" key="1">
    <citation type="submission" date="2022-04" db="EMBL/GenBank/DDBJ databases">
        <title>Halocatena sp. nov., isolated from a salt lake.</title>
        <authorList>
            <person name="Cui H.-L."/>
        </authorList>
    </citation>
    <scope>NUCLEOTIDE SEQUENCE</scope>
    <source>
        <strain evidence="2">AD-1</strain>
        <plasmid evidence="2">unnamed3</plasmid>
    </source>
</reference>
<organism evidence="2 3">
    <name type="scientific">Halocatena salina</name>
    <dbReference type="NCBI Taxonomy" id="2934340"/>
    <lineage>
        <taxon>Archaea</taxon>
        <taxon>Methanobacteriati</taxon>
        <taxon>Methanobacteriota</taxon>
        <taxon>Stenosarchaea group</taxon>
        <taxon>Halobacteria</taxon>
        <taxon>Halobacteriales</taxon>
        <taxon>Natronomonadaceae</taxon>
        <taxon>Halocatena</taxon>
    </lineage>
</organism>
<proteinExistence type="predicted"/>
<feature type="domain" description="Cytidyltransferase-like" evidence="1">
    <location>
        <begin position="5"/>
        <end position="144"/>
    </location>
</feature>
<dbReference type="Pfam" id="PF01467">
    <property type="entry name" value="CTP_transf_like"/>
    <property type="match status" value="1"/>
</dbReference>
<sequence>MRVVVAGTFGPLHDGHRELFKTALEHGDEGVVVGISSNEFATETRQPDPRPIPSYEQRKRQVKAMLNTVDEWNRSIEIRKFTDTYGFASRDPLLDAVVVSPETDDAVTELNRRRTERGFDPLESIVVPYEYADDGTPISSTRIVNGEIDEHGQLLE</sequence>
<keyword evidence="2" id="KW-0808">Transferase</keyword>
<dbReference type="InterPro" id="IPR014729">
    <property type="entry name" value="Rossmann-like_a/b/a_fold"/>
</dbReference>
<dbReference type="NCBIfam" id="NF001985">
    <property type="entry name" value="PRK00777.1"/>
    <property type="match status" value="1"/>
</dbReference>
<name>A0A8U0AB81_9EURY</name>
<evidence type="ECO:0000259" key="1">
    <source>
        <dbReference type="Pfam" id="PF01467"/>
    </source>
</evidence>
<keyword evidence="2" id="KW-0614">Plasmid</keyword>
<evidence type="ECO:0000313" key="2">
    <source>
        <dbReference type="EMBL" id="UPM45027.1"/>
    </source>
</evidence>
<keyword evidence="2" id="KW-0548">Nucleotidyltransferase</keyword>
<gene>
    <name evidence="2" type="ORF">MW046_18395</name>
</gene>
<dbReference type="KEGG" id="haad:MW046_18395"/>
<dbReference type="AlphaFoldDB" id="A0A8U0AB81"/>
<dbReference type="EC" id="2.7.7.3" evidence="2"/>
<keyword evidence="3" id="KW-1185">Reference proteome</keyword>